<evidence type="ECO:0000313" key="1">
    <source>
        <dbReference type="EMBL" id="POM69008.1"/>
    </source>
</evidence>
<name>A0A2P4XTW6_9STRA</name>
<comment type="caution">
    <text evidence="1">The sequence shown here is derived from an EMBL/GenBank/DDBJ whole genome shotgun (WGS) entry which is preliminary data.</text>
</comment>
<dbReference type="Proteomes" id="UP000237271">
    <property type="component" value="Unassembled WGS sequence"/>
</dbReference>
<reference evidence="1 2" key="1">
    <citation type="journal article" date="2017" name="Genome Biol. Evol.">
        <title>Phytophthora megakarya and P. palmivora, closely related causal agents of cacao black pod rot, underwent increases in genome sizes and gene numbers by different mechanisms.</title>
        <authorList>
            <person name="Ali S.S."/>
            <person name="Shao J."/>
            <person name="Lary D.J."/>
            <person name="Kronmiller B."/>
            <person name="Shen D."/>
            <person name="Strem M.D."/>
            <person name="Amoako-Attah I."/>
            <person name="Akrofi A.Y."/>
            <person name="Begoude B.A."/>
            <person name="Ten Hoopen G.M."/>
            <person name="Coulibaly K."/>
            <person name="Kebe B.I."/>
            <person name="Melnick R.L."/>
            <person name="Guiltinan M.J."/>
            <person name="Tyler B.M."/>
            <person name="Meinhardt L.W."/>
            <person name="Bailey B.A."/>
        </authorList>
    </citation>
    <scope>NUCLEOTIDE SEQUENCE [LARGE SCALE GENOMIC DNA]</scope>
    <source>
        <strain evidence="2">sbr112.9</strain>
    </source>
</reference>
<proteinExistence type="predicted"/>
<protein>
    <submittedName>
        <fullName evidence="1">Uncharacterized protein</fullName>
    </submittedName>
</protein>
<keyword evidence="2" id="KW-1185">Reference proteome</keyword>
<dbReference type="AlphaFoldDB" id="A0A2P4XTW6"/>
<accession>A0A2P4XTW6</accession>
<evidence type="ECO:0000313" key="2">
    <source>
        <dbReference type="Proteomes" id="UP000237271"/>
    </source>
</evidence>
<gene>
    <name evidence="1" type="ORF">PHPALM_14755</name>
</gene>
<organism evidence="1 2">
    <name type="scientific">Phytophthora palmivora</name>
    <dbReference type="NCBI Taxonomy" id="4796"/>
    <lineage>
        <taxon>Eukaryota</taxon>
        <taxon>Sar</taxon>
        <taxon>Stramenopiles</taxon>
        <taxon>Oomycota</taxon>
        <taxon>Peronosporomycetes</taxon>
        <taxon>Peronosporales</taxon>
        <taxon>Peronosporaceae</taxon>
        <taxon>Phytophthora</taxon>
    </lineage>
</organism>
<sequence>MAIQLIPEVSEFKSEQEAQMHVGEMTDLIVGTYHHNFGLVHEVAEKRLLSNGSVAKAEANSKDSCSSSVRFGAGTVEVT</sequence>
<dbReference type="EMBL" id="NCKW01007972">
    <property type="protein sequence ID" value="POM69008.1"/>
    <property type="molecule type" value="Genomic_DNA"/>
</dbReference>